<feature type="region of interest" description="Disordered" evidence="13">
    <location>
        <begin position="150"/>
        <end position="175"/>
    </location>
</feature>
<dbReference type="InterPro" id="IPR035907">
    <property type="entry name" value="Hppk_sf"/>
</dbReference>
<evidence type="ECO:0000313" key="16">
    <source>
        <dbReference type="Proteomes" id="UP001209317"/>
    </source>
</evidence>
<comment type="similarity">
    <text evidence="2">Belongs to the HPPK family.</text>
</comment>
<organism evidence="15 16">
    <name type="scientific">Haoranjiania flava</name>
    <dbReference type="NCBI Taxonomy" id="1856322"/>
    <lineage>
        <taxon>Bacteria</taxon>
        <taxon>Pseudomonadati</taxon>
        <taxon>Bacteroidota</taxon>
        <taxon>Chitinophagia</taxon>
        <taxon>Chitinophagales</taxon>
        <taxon>Chitinophagaceae</taxon>
        <taxon>Haoranjiania</taxon>
    </lineage>
</organism>
<name>A0AAE3INJ8_9BACT</name>
<dbReference type="RefSeq" id="WP_263038670.1">
    <property type="nucleotide sequence ID" value="NZ_JAOTPL010000019.1"/>
</dbReference>
<dbReference type="InterPro" id="IPR000550">
    <property type="entry name" value="Hppk"/>
</dbReference>
<accession>A0AAE3INJ8</accession>
<evidence type="ECO:0000256" key="2">
    <source>
        <dbReference type="ARBA" id="ARBA00005810"/>
    </source>
</evidence>
<protein>
    <recommendedName>
        <fullName evidence="4">2-amino-4-hydroxy-6-hydroxymethyldihydropteridine pyrophosphokinase</fullName>
        <ecNumber evidence="3">2.7.6.3</ecNumber>
    </recommendedName>
    <alternativeName>
        <fullName evidence="11">6-hydroxymethyl-7,8-dihydropterin pyrophosphokinase</fullName>
    </alternativeName>
    <alternativeName>
        <fullName evidence="12">7,8-dihydro-6-hydroxymethylpterin-pyrophosphokinase</fullName>
    </alternativeName>
</protein>
<evidence type="ECO:0000256" key="11">
    <source>
        <dbReference type="ARBA" id="ARBA00029766"/>
    </source>
</evidence>
<evidence type="ECO:0000256" key="3">
    <source>
        <dbReference type="ARBA" id="ARBA00013253"/>
    </source>
</evidence>
<dbReference type="EC" id="2.7.6.3" evidence="3"/>
<keyword evidence="6" id="KW-0547">Nucleotide-binding</keyword>
<evidence type="ECO:0000256" key="9">
    <source>
        <dbReference type="ARBA" id="ARBA00022909"/>
    </source>
</evidence>
<dbReference type="AlphaFoldDB" id="A0AAE3INJ8"/>
<dbReference type="PANTHER" id="PTHR43071">
    <property type="entry name" value="2-AMINO-4-HYDROXY-6-HYDROXYMETHYLDIHYDROPTERIDINE PYROPHOSPHOKINASE"/>
    <property type="match status" value="1"/>
</dbReference>
<sequence>MNIVFLSIGSNIGNKTQNLLNAIGFIGDEIGRIEKVSGIYATEPWGLKQQPEFLNMALLVTTQLKAEEVLKKALSIELKMGRVREQKMGARSIDIDILLFNDEIIRQDNLSVPHPFMQQRNFVLMPLNEIAAEIMHPVLKKTIRELLEESSDTSQVNKTTGNLLQQPPSVDINFE</sequence>
<dbReference type="PANTHER" id="PTHR43071:SF1">
    <property type="entry name" value="2-AMINO-4-HYDROXY-6-HYDROXYMETHYLDIHYDROPTERIDINE PYROPHOSPHOKINASE"/>
    <property type="match status" value="1"/>
</dbReference>
<comment type="function">
    <text evidence="10">Catalyzes the transfer of pyrophosphate from adenosine triphosphate (ATP) to 6-hydroxymethyl-7,8-dihydropterin, an enzymatic step in folate biosynthesis pathway.</text>
</comment>
<dbReference type="Gene3D" id="3.30.70.560">
    <property type="entry name" value="7,8-Dihydro-6-hydroxymethylpterin-pyrophosphokinase HPPK"/>
    <property type="match status" value="1"/>
</dbReference>
<evidence type="ECO:0000256" key="4">
    <source>
        <dbReference type="ARBA" id="ARBA00016218"/>
    </source>
</evidence>
<dbReference type="Pfam" id="PF01288">
    <property type="entry name" value="HPPK"/>
    <property type="match status" value="1"/>
</dbReference>
<feature type="domain" description="7,8-dihydro-6-hydroxymethylpterin-pyrophosphokinase" evidence="14">
    <location>
        <begin position="87"/>
        <end position="98"/>
    </location>
</feature>
<dbReference type="EMBL" id="JAOTPL010000019">
    <property type="protein sequence ID" value="MCU7695184.1"/>
    <property type="molecule type" value="Genomic_DNA"/>
</dbReference>
<dbReference type="NCBIfam" id="TIGR01498">
    <property type="entry name" value="folK"/>
    <property type="match status" value="1"/>
</dbReference>
<dbReference type="PROSITE" id="PS00794">
    <property type="entry name" value="HPPK"/>
    <property type="match status" value="1"/>
</dbReference>
<dbReference type="SUPFAM" id="SSF55083">
    <property type="entry name" value="6-hydroxymethyl-7,8-dihydropterin pyrophosphokinase, HPPK"/>
    <property type="match status" value="1"/>
</dbReference>
<reference evidence="15" key="1">
    <citation type="submission" date="2022-10" db="EMBL/GenBank/DDBJ databases">
        <authorList>
            <person name="Kim H.S."/>
            <person name="Kim J.-S."/>
            <person name="Suh M.K."/>
            <person name="Eom M.K."/>
            <person name="Lee J.-S."/>
        </authorList>
    </citation>
    <scope>NUCLEOTIDE SEQUENCE</scope>
    <source>
        <strain evidence="15">LIP-5</strain>
    </source>
</reference>
<evidence type="ECO:0000256" key="7">
    <source>
        <dbReference type="ARBA" id="ARBA00022777"/>
    </source>
</evidence>
<keyword evidence="5 15" id="KW-0808">Transferase</keyword>
<dbReference type="GO" id="GO:0003848">
    <property type="term" value="F:2-amino-4-hydroxy-6-hydroxymethyldihydropteridine diphosphokinase activity"/>
    <property type="evidence" value="ECO:0007669"/>
    <property type="project" value="UniProtKB-EC"/>
</dbReference>
<dbReference type="GO" id="GO:0005524">
    <property type="term" value="F:ATP binding"/>
    <property type="evidence" value="ECO:0007669"/>
    <property type="project" value="UniProtKB-KW"/>
</dbReference>
<keyword evidence="9" id="KW-0289">Folate biosynthesis</keyword>
<comment type="pathway">
    <text evidence="1">Cofactor biosynthesis; tetrahydrofolate biosynthesis; 2-amino-4-hydroxy-6-hydroxymethyl-7,8-dihydropteridine diphosphate from 7,8-dihydroneopterin triphosphate: step 4/4.</text>
</comment>
<evidence type="ECO:0000256" key="13">
    <source>
        <dbReference type="SAM" id="MobiDB-lite"/>
    </source>
</evidence>
<keyword evidence="8" id="KW-0067">ATP-binding</keyword>
<evidence type="ECO:0000256" key="1">
    <source>
        <dbReference type="ARBA" id="ARBA00005051"/>
    </source>
</evidence>
<dbReference type="Proteomes" id="UP001209317">
    <property type="component" value="Unassembled WGS sequence"/>
</dbReference>
<proteinExistence type="inferred from homology"/>
<evidence type="ECO:0000256" key="5">
    <source>
        <dbReference type="ARBA" id="ARBA00022679"/>
    </source>
</evidence>
<dbReference type="GO" id="GO:0016301">
    <property type="term" value="F:kinase activity"/>
    <property type="evidence" value="ECO:0007669"/>
    <property type="project" value="UniProtKB-KW"/>
</dbReference>
<evidence type="ECO:0000256" key="8">
    <source>
        <dbReference type="ARBA" id="ARBA00022840"/>
    </source>
</evidence>
<evidence type="ECO:0000313" key="15">
    <source>
        <dbReference type="EMBL" id="MCU7695184.1"/>
    </source>
</evidence>
<evidence type="ECO:0000256" key="12">
    <source>
        <dbReference type="ARBA" id="ARBA00033413"/>
    </source>
</evidence>
<keyword evidence="16" id="KW-1185">Reference proteome</keyword>
<feature type="compositionally biased region" description="Polar residues" evidence="13">
    <location>
        <begin position="152"/>
        <end position="168"/>
    </location>
</feature>
<evidence type="ECO:0000259" key="14">
    <source>
        <dbReference type="PROSITE" id="PS00794"/>
    </source>
</evidence>
<keyword evidence="7" id="KW-0418">Kinase</keyword>
<evidence type="ECO:0000256" key="6">
    <source>
        <dbReference type="ARBA" id="ARBA00022741"/>
    </source>
</evidence>
<comment type="caution">
    <text evidence="15">The sequence shown here is derived from an EMBL/GenBank/DDBJ whole genome shotgun (WGS) entry which is preliminary data.</text>
</comment>
<evidence type="ECO:0000256" key="10">
    <source>
        <dbReference type="ARBA" id="ARBA00029409"/>
    </source>
</evidence>
<dbReference type="CDD" id="cd00483">
    <property type="entry name" value="HPPK"/>
    <property type="match status" value="1"/>
</dbReference>
<dbReference type="GO" id="GO:0046656">
    <property type="term" value="P:folic acid biosynthetic process"/>
    <property type="evidence" value="ECO:0007669"/>
    <property type="project" value="UniProtKB-KW"/>
</dbReference>
<gene>
    <name evidence="15" type="primary">folK</name>
    <name evidence="15" type="ORF">OD355_11705</name>
</gene>